<accession>A0A3B3SRJ7</accession>
<dbReference type="PRINTS" id="PR01185">
    <property type="entry name" value="INTEGRINA"/>
</dbReference>
<dbReference type="GO" id="GO:0007229">
    <property type="term" value="P:integrin-mediated signaling pathway"/>
    <property type="evidence" value="ECO:0007669"/>
    <property type="project" value="UniProtKB-KW"/>
</dbReference>
<keyword evidence="11 16" id="KW-0472">Membrane</keyword>
<feature type="compositionally biased region" description="Basic and acidic residues" evidence="17">
    <location>
        <begin position="144"/>
        <end position="161"/>
    </location>
</feature>
<evidence type="ECO:0000256" key="3">
    <source>
        <dbReference type="ARBA" id="ARBA00022692"/>
    </source>
</evidence>
<dbReference type="InterPro" id="IPR036465">
    <property type="entry name" value="vWFA_dom_sf"/>
</dbReference>
<evidence type="ECO:0000256" key="17">
    <source>
        <dbReference type="SAM" id="MobiDB-lite"/>
    </source>
</evidence>
<dbReference type="InterPro" id="IPR002035">
    <property type="entry name" value="VWF_A"/>
</dbReference>
<dbReference type="GO" id="GO:0008305">
    <property type="term" value="C:integrin complex"/>
    <property type="evidence" value="ECO:0007669"/>
    <property type="project" value="InterPro"/>
</dbReference>
<dbReference type="Pfam" id="PF01839">
    <property type="entry name" value="FG-GAP"/>
    <property type="match status" value="2"/>
</dbReference>
<dbReference type="Pfam" id="PF00092">
    <property type="entry name" value="VWA"/>
    <property type="match status" value="1"/>
</dbReference>
<dbReference type="AlphaFoldDB" id="A0A3B3SRJ7"/>
<dbReference type="GO" id="GO:0005178">
    <property type="term" value="F:integrin binding"/>
    <property type="evidence" value="ECO:0007669"/>
    <property type="project" value="TreeGrafter"/>
</dbReference>
<evidence type="ECO:0000256" key="7">
    <source>
        <dbReference type="ARBA" id="ARBA00022837"/>
    </source>
</evidence>
<keyword evidence="8 16" id="KW-0130">Cell adhesion</keyword>
<dbReference type="GO" id="GO:0098609">
    <property type="term" value="P:cell-cell adhesion"/>
    <property type="evidence" value="ECO:0007669"/>
    <property type="project" value="TreeGrafter"/>
</dbReference>
<dbReference type="InterPro" id="IPR048285">
    <property type="entry name" value="Integrin_alpha_Ig-like_2"/>
</dbReference>
<dbReference type="GO" id="GO:0046872">
    <property type="term" value="F:metal ion binding"/>
    <property type="evidence" value="ECO:0007669"/>
    <property type="project" value="UniProtKB-KW"/>
</dbReference>
<dbReference type="Pfam" id="PF20805">
    <property type="entry name" value="Integrin_A_Ig_2"/>
    <property type="match status" value="1"/>
</dbReference>
<dbReference type="GeneTree" id="ENSGT00940000161532"/>
<evidence type="ECO:0000256" key="16">
    <source>
        <dbReference type="RuleBase" id="RU003762"/>
    </source>
</evidence>
<dbReference type="GO" id="GO:0007160">
    <property type="term" value="P:cell-matrix adhesion"/>
    <property type="evidence" value="ECO:0007669"/>
    <property type="project" value="TreeGrafter"/>
</dbReference>
<protein>
    <submittedName>
        <fullName evidence="19">Integrin subunit alpha E</fullName>
    </submittedName>
</protein>
<evidence type="ECO:0000256" key="9">
    <source>
        <dbReference type="ARBA" id="ARBA00022989"/>
    </source>
</evidence>
<dbReference type="STRING" id="1676925.ENSPKIP00000033322"/>
<dbReference type="PANTHER" id="PTHR23220">
    <property type="entry name" value="INTEGRIN ALPHA"/>
    <property type="match status" value="1"/>
</dbReference>
<dbReference type="SMART" id="SM00191">
    <property type="entry name" value="Int_alpha"/>
    <property type="match status" value="3"/>
</dbReference>
<dbReference type="InterPro" id="IPR032695">
    <property type="entry name" value="Integrin_dom_sf"/>
</dbReference>
<dbReference type="Gene3D" id="2.60.40.1510">
    <property type="entry name" value="ntegrin, alpha v. Chain A, domain 3"/>
    <property type="match status" value="1"/>
</dbReference>
<keyword evidence="12" id="KW-1015">Disulfide bond</keyword>
<feature type="transmembrane region" description="Helical" evidence="16">
    <location>
        <begin position="1060"/>
        <end position="1085"/>
    </location>
</feature>
<dbReference type="OrthoDB" id="5317514at2759"/>
<dbReference type="KEGG" id="pki:111859714"/>
<keyword evidence="9 16" id="KW-1133">Transmembrane helix</keyword>
<evidence type="ECO:0000256" key="12">
    <source>
        <dbReference type="ARBA" id="ARBA00023157"/>
    </source>
</evidence>
<sequence>MGRCIFKMIHGYILLTVLSSAVTFNIHTKPERLFRNKDEMQFGQTIIPYKNGILVATSNSKVRKLHHCTLEKNCTELTIKGNATKGLKPIVSAAKSLNGDQFVICQQVRRRQSENEDLNGECNLMSDSLTVEVTLPPAARVVEQMKSDTTKKNSTLEETNGKTRSKRANRNNNNNNNYEDEEDAGTEIAFVLDGSGSIDSEDFEKAKKFICDIMKKVWESCFSCNFAVVQYGDVVQPELLLSENAESEKALMKVQNIKQIGKVTITASAINYVLEHVFVPENGSKEYSRKIIIVLTDGEITEDKMDLATVLHSPKMKDITRFAIGVGEATRGKGQNELQQIALEPHDKHLFMVDKYDALEDYLQQLETSIIGIEGIQQGAAFHFTLSEAGFSSHLAHDGSRLFGAVGAYDWSGGVILSHPTNNRVKFLNTTSTGKEFSYLGYSVTSARTPSLSLYISGAPRHNLSGAVFVFVESSQNSTQTLSGKQVGSYFGSVLCALDLDRDQKTDYLLVGAPFFHLKGEEGKVYIYKLEEGEFKEGWEMQGMDGYIFARFGSTISDIGDIDGNNYNDVAVGAPLEEDNGQSSGSIYIYNGYEGGIRNRFSQRISAAHFEMELQYFGQAITKMSNQYLAVGSEGMVTILEAVPVIQFSSTIQADPKIISLSHTDKNIKLKICFKSRRGGMQEGHLLIFYEVDLDAKQEEKRLIFVNGLKSSIEGTFMLTKDINCPDLIITKLKECNDCFSPIEIRLKFQLVNESGKIPSRVLDAFSPMESTIQIPFEVNCVNRGVCVPQISISNSKLSTDIFIFGATKNLNLDFNLTNEGEQSFLTNLLLTYPDVLQFNKVSKNDGSIVCINEESQFQLKCKISYPVLKHFAKAIFSISWQPVKEISVKTVSISSELTCENNGTQVLDRKNYTLRIKKALKVQLTGKVDRSVLNIAEDKRDEEPFKFTFEIMGENKYNAIITVTINILLSPPELKIRKSVLKENCTSNSDSSIRCMFSMLPKEIVVEGSVVIEEIQKSIIQATASLSFDQEVYEAEETYEPVFQTMTINKLKVVSSTSAIVGGSMGGFILLLIIIIILFQCGFFRRRYQESRKAQTESHNIQSLDDS</sequence>
<evidence type="ECO:0000313" key="19">
    <source>
        <dbReference type="Ensembl" id="ENSPKIP00000033322.1"/>
    </source>
</evidence>
<dbReference type="InterPro" id="IPR013649">
    <property type="entry name" value="Integrin_alpha_Ig-like_1"/>
</dbReference>
<keyword evidence="3 16" id="KW-0812">Transmembrane</keyword>
<dbReference type="InterPro" id="IPR013519">
    <property type="entry name" value="Int_alpha_beta-p"/>
</dbReference>
<evidence type="ECO:0000256" key="13">
    <source>
        <dbReference type="ARBA" id="ARBA00023170"/>
    </source>
</evidence>
<evidence type="ECO:0000313" key="20">
    <source>
        <dbReference type="Proteomes" id="UP000261540"/>
    </source>
</evidence>
<evidence type="ECO:0000256" key="2">
    <source>
        <dbReference type="ARBA" id="ARBA00008054"/>
    </source>
</evidence>
<dbReference type="PRINTS" id="PR00453">
    <property type="entry name" value="VWFADOMAIN"/>
</dbReference>
<dbReference type="PROSITE" id="PS51470">
    <property type="entry name" value="FG_GAP"/>
    <property type="match status" value="2"/>
</dbReference>
<dbReference type="Gene3D" id="2.60.40.1460">
    <property type="entry name" value="Integrin domains. Chain A, domain 2"/>
    <property type="match status" value="1"/>
</dbReference>
<dbReference type="SUPFAM" id="SSF69179">
    <property type="entry name" value="Integrin domains"/>
    <property type="match status" value="2"/>
</dbReference>
<dbReference type="Proteomes" id="UP000261540">
    <property type="component" value="Unplaced"/>
</dbReference>
<keyword evidence="13 16" id="KW-0675">Receptor</keyword>
<feature type="chain" id="PRO_5017104898" evidence="16">
    <location>
        <begin position="24"/>
        <end position="1108"/>
    </location>
</feature>
<keyword evidence="10 16" id="KW-0401">Integrin</keyword>
<dbReference type="Gene3D" id="1.20.5.930">
    <property type="entry name" value="Bicelle-embedded integrin alpha(iib) transmembrane segment"/>
    <property type="match status" value="1"/>
</dbReference>
<keyword evidence="20" id="KW-1185">Reference proteome</keyword>
<comment type="similarity">
    <text evidence="2 16">Belongs to the integrin alpha chain family.</text>
</comment>
<reference evidence="19" key="1">
    <citation type="submission" date="2025-08" db="UniProtKB">
        <authorList>
            <consortium name="Ensembl"/>
        </authorList>
    </citation>
    <scope>IDENTIFICATION</scope>
</reference>
<dbReference type="Pfam" id="PF08441">
    <property type="entry name" value="Integrin_A_Ig_1"/>
    <property type="match status" value="1"/>
</dbReference>
<dbReference type="InterPro" id="IPR000413">
    <property type="entry name" value="Integrin_alpha"/>
</dbReference>
<evidence type="ECO:0000256" key="5">
    <source>
        <dbReference type="ARBA" id="ARBA00022729"/>
    </source>
</evidence>
<dbReference type="InterPro" id="IPR028994">
    <property type="entry name" value="Integrin_alpha_N"/>
</dbReference>
<dbReference type="SMART" id="SM00327">
    <property type="entry name" value="VWA"/>
    <property type="match status" value="1"/>
</dbReference>
<keyword evidence="7" id="KW-0106">Calcium</keyword>
<organism evidence="19 20">
    <name type="scientific">Paramormyrops kingsleyae</name>
    <dbReference type="NCBI Taxonomy" id="1676925"/>
    <lineage>
        <taxon>Eukaryota</taxon>
        <taxon>Metazoa</taxon>
        <taxon>Chordata</taxon>
        <taxon>Craniata</taxon>
        <taxon>Vertebrata</taxon>
        <taxon>Euteleostomi</taxon>
        <taxon>Actinopterygii</taxon>
        <taxon>Neopterygii</taxon>
        <taxon>Teleostei</taxon>
        <taxon>Osteoglossocephala</taxon>
        <taxon>Osteoglossomorpha</taxon>
        <taxon>Osteoglossiformes</taxon>
        <taxon>Mormyridae</taxon>
        <taxon>Paramormyrops</taxon>
    </lineage>
</organism>
<dbReference type="Gene3D" id="2.130.10.130">
    <property type="entry name" value="Integrin alpha, N-terminal"/>
    <property type="match status" value="2"/>
</dbReference>
<evidence type="ECO:0000256" key="10">
    <source>
        <dbReference type="ARBA" id="ARBA00023037"/>
    </source>
</evidence>
<evidence type="ECO:0000256" key="14">
    <source>
        <dbReference type="ARBA" id="ARBA00023180"/>
    </source>
</evidence>
<keyword evidence="5 16" id="KW-0732">Signal</keyword>
<dbReference type="Gene3D" id="3.40.50.410">
    <property type="entry name" value="von Willebrand factor, type A domain"/>
    <property type="match status" value="1"/>
</dbReference>
<evidence type="ECO:0000256" key="1">
    <source>
        <dbReference type="ARBA" id="ARBA00004479"/>
    </source>
</evidence>
<evidence type="ECO:0000256" key="11">
    <source>
        <dbReference type="ARBA" id="ARBA00023136"/>
    </source>
</evidence>
<keyword evidence="4" id="KW-0479">Metal-binding</keyword>
<name>A0A3B3SRJ7_9TELE</name>
<evidence type="ECO:0000259" key="18">
    <source>
        <dbReference type="PROSITE" id="PS50234"/>
    </source>
</evidence>
<dbReference type="SUPFAM" id="SSF53300">
    <property type="entry name" value="vWA-like"/>
    <property type="match status" value="1"/>
</dbReference>
<evidence type="ECO:0000256" key="4">
    <source>
        <dbReference type="ARBA" id="ARBA00022723"/>
    </source>
</evidence>
<keyword evidence="14" id="KW-0325">Glycoprotein</keyword>
<keyword evidence="6" id="KW-0677">Repeat</keyword>
<reference evidence="19" key="2">
    <citation type="submission" date="2025-09" db="UniProtKB">
        <authorList>
            <consortium name="Ensembl"/>
        </authorList>
    </citation>
    <scope>IDENTIFICATION</scope>
</reference>
<proteinExistence type="inferred from homology"/>
<feature type="region of interest" description="Disordered" evidence="17">
    <location>
        <begin position="144"/>
        <end position="182"/>
    </location>
</feature>
<evidence type="ECO:0000256" key="15">
    <source>
        <dbReference type="PROSITE-ProRule" id="PRU00803"/>
    </source>
</evidence>
<dbReference type="SUPFAM" id="SSF69318">
    <property type="entry name" value="Integrin alpha N-terminal domain"/>
    <property type="match status" value="1"/>
</dbReference>
<evidence type="ECO:0000256" key="6">
    <source>
        <dbReference type="ARBA" id="ARBA00022737"/>
    </source>
</evidence>
<dbReference type="GO" id="GO:0009897">
    <property type="term" value="C:external side of plasma membrane"/>
    <property type="evidence" value="ECO:0007669"/>
    <property type="project" value="TreeGrafter"/>
</dbReference>
<dbReference type="CTD" id="100536705"/>
<feature type="signal peptide" evidence="16">
    <location>
        <begin position="1"/>
        <end position="23"/>
    </location>
</feature>
<dbReference type="InterPro" id="IPR013517">
    <property type="entry name" value="FG-GAP"/>
</dbReference>
<feature type="repeat" description="FG-GAP" evidence="15">
    <location>
        <begin position="477"/>
        <end position="537"/>
    </location>
</feature>
<evidence type="ECO:0000256" key="8">
    <source>
        <dbReference type="ARBA" id="ARBA00022889"/>
    </source>
</evidence>
<dbReference type="PROSITE" id="PS50234">
    <property type="entry name" value="VWFA"/>
    <property type="match status" value="1"/>
</dbReference>
<dbReference type="GO" id="GO:0033627">
    <property type="term" value="P:cell adhesion mediated by integrin"/>
    <property type="evidence" value="ECO:0007669"/>
    <property type="project" value="TreeGrafter"/>
</dbReference>
<dbReference type="Ensembl" id="ENSPKIT00000014211.1">
    <property type="protein sequence ID" value="ENSPKIP00000033322.1"/>
    <property type="gene ID" value="ENSPKIG00000013080.1"/>
</dbReference>
<feature type="repeat" description="FG-GAP" evidence="15">
    <location>
        <begin position="538"/>
        <end position="599"/>
    </location>
</feature>
<dbReference type="PANTHER" id="PTHR23220:SF79">
    <property type="entry name" value="INTEGRIN ALPHA-E"/>
    <property type="match status" value="1"/>
</dbReference>
<feature type="domain" description="VWFA" evidence="18">
    <location>
        <begin position="187"/>
        <end position="366"/>
    </location>
</feature>
<comment type="subcellular location">
    <subcellularLocation>
        <location evidence="1 16">Membrane</location>
        <topology evidence="1 16">Single-pass type I membrane protein</topology>
    </subcellularLocation>
</comment>